<keyword evidence="5" id="KW-0413">Isomerase</keyword>
<evidence type="ECO:0000256" key="4">
    <source>
        <dbReference type="ARBA" id="ARBA00023098"/>
    </source>
</evidence>
<evidence type="ECO:0000256" key="6">
    <source>
        <dbReference type="RuleBase" id="RU003707"/>
    </source>
</evidence>
<comment type="similarity">
    <text evidence="2 6">Belongs to the enoyl-CoA hydratase/isomerase family.</text>
</comment>
<dbReference type="InterPro" id="IPR029045">
    <property type="entry name" value="ClpP/crotonase-like_dom_sf"/>
</dbReference>
<accession>A0AAE3N9N4</accession>
<organism evidence="7 8">
    <name type="scientific">Xenophilus arseniciresistens</name>
    <dbReference type="NCBI Taxonomy" id="1283306"/>
    <lineage>
        <taxon>Bacteria</taxon>
        <taxon>Pseudomonadati</taxon>
        <taxon>Pseudomonadota</taxon>
        <taxon>Betaproteobacteria</taxon>
        <taxon>Burkholderiales</taxon>
        <taxon>Comamonadaceae</taxon>
        <taxon>Xenophilus</taxon>
    </lineage>
</organism>
<dbReference type="EMBL" id="JAQIPB010000006">
    <property type="protein sequence ID" value="MDA7417513.1"/>
    <property type="molecule type" value="Genomic_DNA"/>
</dbReference>
<dbReference type="PROSITE" id="PS00166">
    <property type="entry name" value="ENOYL_COA_HYDRATASE"/>
    <property type="match status" value="1"/>
</dbReference>
<dbReference type="PANTHER" id="PTHR43149:SF1">
    <property type="entry name" value="DELTA(3,5)-DELTA(2,4)-DIENOYL-COA ISOMERASE, MITOCHONDRIAL"/>
    <property type="match status" value="1"/>
</dbReference>
<dbReference type="RefSeq" id="WP_271428733.1">
    <property type="nucleotide sequence ID" value="NZ_JAQIPB010000006.1"/>
</dbReference>
<dbReference type="PANTHER" id="PTHR43149">
    <property type="entry name" value="ENOYL-COA HYDRATASE"/>
    <property type="match status" value="1"/>
</dbReference>
<dbReference type="Pfam" id="PF00378">
    <property type="entry name" value="ECH_1"/>
    <property type="match status" value="1"/>
</dbReference>
<dbReference type="InterPro" id="IPR001753">
    <property type="entry name" value="Enoyl-CoA_hydra/iso"/>
</dbReference>
<dbReference type="GO" id="GO:0016853">
    <property type="term" value="F:isomerase activity"/>
    <property type="evidence" value="ECO:0007669"/>
    <property type="project" value="UniProtKB-KW"/>
</dbReference>
<evidence type="ECO:0000313" key="8">
    <source>
        <dbReference type="Proteomes" id="UP001212602"/>
    </source>
</evidence>
<dbReference type="SUPFAM" id="SSF52096">
    <property type="entry name" value="ClpP/crotonase"/>
    <property type="match status" value="1"/>
</dbReference>
<dbReference type="Gene3D" id="3.90.226.10">
    <property type="entry name" value="2-enoyl-CoA Hydratase, Chain A, domain 1"/>
    <property type="match status" value="1"/>
</dbReference>
<evidence type="ECO:0000256" key="2">
    <source>
        <dbReference type="ARBA" id="ARBA00005254"/>
    </source>
</evidence>
<evidence type="ECO:0000256" key="5">
    <source>
        <dbReference type="ARBA" id="ARBA00023235"/>
    </source>
</evidence>
<name>A0AAE3N9N4_9BURK</name>
<dbReference type="InterPro" id="IPR014748">
    <property type="entry name" value="Enoyl-CoA_hydra_C"/>
</dbReference>
<keyword evidence="3" id="KW-0276">Fatty acid metabolism</keyword>
<evidence type="ECO:0000313" key="7">
    <source>
        <dbReference type="EMBL" id="MDA7417513.1"/>
    </source>
</evidence>
<evidence type="ECO:0000256" key="3">
    <source>
        <dbReference type="ARBA" id="ARBA00022832"/>
    </source>
</evidence>
<comment type="caution">
    <text evidence="7">The sequence shown here is derived from an EMBL/GenBank/DDBJ whole genome shotgun (WGS) entry which is preliminary data.</text>
</comment>
<proteinExistence type="inferred from homology"/>
<keyword evidence="8" id="KW-1185">Reference proteome</keyword>
<comment type="pathway">
    <text evidence="1">Lipid metabolism; fatty acid beta-oxidation.</text>
</comment>
<dbReference type="InterPro" id="IPR045002">
    <property type="entry name" value="Ech1-like"/>
</dbReference>
<keyword evidence="4" id="KW-0443">Lipid metabolism</keyword>
<dbReference type="Proteomes" id="UP001212602">
    <property type="component" value="Unassembled WGS sequence"/>
</dbReference>
<dbReference type="GO" id="GO:0006631">
    <property type="term" value="P:fatty acid metabolic process"/>
    <property type="evidence" value="ECO:0007669"/>
    <property type="project" value="UniProtKB-KW"/>
</dbReference>
<gene>
    <name evidence="7" type="ORF">PGB34_14185</name>
</gene>
<dbReference type="NCBIfam" id="NF005699">
    <property type="entry name" value="PRK07509.1"/>
    <property type="match status" value="1"/>
</dbReference>
<reference evidence="7" key="1">
    <citation type="submission" date="2023-01" db="EMBL/GenBank/DDBJ databases">
        <title>Xenophilus mangrovi sp. nov., isolated from soil of Mangrove nature reserve.</title>
        <authorList>
            <person name="Xu S."/>
            <person name="Liu Z."/>
            <person name="Xu Y."/>
        </authorList>
    </citation>
    <scope>NUCLEOTIDE SEQUENCE</scope>
    <source>
        <strain evidence="7">YW8</strain>
    </source>
</reference>
<dbReference type="AlphaFoldDB" id="A0AAE3N9N4"/>
<evidence type="ECO:0000256" key="1">
    <source>
        <dbReference type="ARBA" id="ARBA00005005"/>
    </source>
</evidence>
<dbReference type="CDD" id="cd06558">
    <property type="entry name" value="crotonase-like"/>
    <property type="match status" value="1"/>
</dbReference>
<protein>
    <submittedName>
        <fullName evidence="7">Crotonase/enoyl-CoA hydratase family protein</fullName>
    </submittedName>
</protein>
<sequence>MTERIQSIRHDDGVVELHLAREDKMNALDSAMFDALIHHGEQLREDRGVRAVVLTGRGRAFCAGLDMESFAKMGEGGNMDLLPRTHGLANKPQYIATVWRDVPVPVIAAVHGVAFGGGLQLALGADLRLVTADTRLSVMEIKWGLVPDMGGLPLMRPLVRDDVARELTYTGRIVLGEEAVALGLATRVVADPLAQAQHMAHEIASRSPDAIRAGKRLMNAMADSRVNDAQLLLAESQEQQKLIGSPNQTEAVLANLQKRAPRFV</sequence>
<dbReference type="InterPro" id="IPR018376">
    <property type="entry name" value="Enoyl-CoA_hyd/isom_CS"/>
</dbReference>
<dbReference type="Gene3D" id="1.10.12.10">
    <property type="entry name" value="Lyase 2-enoyl-coa Hydratase, Chain A, domain 2"/>
    <property type="match status" value="1"/>
</dbReference>